<accession>A0A1H0WAF3</accession>
<feature type="region of interest" description="Disordered" evidence="1">
    <location>
        <begin position="1"/>
        <end position="20"/>
    </location>
</feature>
<evidence type="ECO:0000313" key="3">
    <source>
        <dbReference type="Proteomes" id="UP000199691"/>
    </source>
</evidence>
<dbReference type="EMBL" id="FNIX01000018">
    <property type="protein sequence ID" value="SDP87667.1"/>
    <property type="molecule type" value="Genomic_DNA"/>
</dbReference>
<dbReference type="RefSeq" id="WP_281199706.1">
    <property type="nucleotide sequence ID" value="NZ_FNIX01000018.1"/>
</dbReference>
<proteinExistence type="predicted"/>
<dbReference type="Proteomes" id="UP000199691">
    <property type="component" value="Unassembled WGS sequence"/>
</dbReference>
<organism evidence="2 3">
    <name type="scientific">Lentzea jiangxiensis</name>
    <dbReference type="NCBI Taxonomy" id="641025"/>
    <lineage>
        <taxon>Bacteria</taxon>
        <taxon>Bacillati</taxon>
        <taxon>Actinomycetota</taxon>
        <taxon>Actinomycetes</taxon>
        <taxon>Pseudonocardiales</taxon>
        <taxon>Pseudonocardiaceae</taxon>
        <taxon>Lentzea</taxon>
    </lineage>
</organism>
<keyword evidence="3" id="KW-1185">Reference proteome</keyword>
<dbReference type="AlphaFoldDB" id="A0A1H0WAF3"/>
<evidence type="ECO:0000256" key="1">
    <source>
        <dbReference type="SAM" id="MobiDB-lite"/>
    </source>
</evidence>
<sequence>MRWSSVAENVGTGDPVEDAVDPISGVVIRDAEETVWMTHDFAGS</sequence>
<name>A0A1H0WAF3_9PSEU</name>
<dbReference type="STRING" id="641025.SAMN05421507_11832"/>
<reference evidence="3" key="1">
    <citation type="submission" date="2016-10" db="EMBL/GenBank/DDBJ databases">
        <authorList>
            <person name="Varghese N."/>
            <person name="Submissions S."/>
        </authorList>
    </citation>
    <scope>NUCLEOTIDE SEQUENCE [LARGE SCALE GENOMIC DNA]</scope>
    <source>
        <strain evidence="3">CGMCC 4.6609</strain>
    </source>
</reference>
<gene>
    <name evidence="2" type="ORF">SAMN05421507_11832</name>
</gene>
<evidence type="ECO:0000313" key="2">
    <source>
        <dbReference type="EMBL" id="SDP87667.1"/>
    </source>
</evidence>
<protein>
    <submittedName>
        <fullName evidence="2">Uncharacterized protein</fullName>
    </submittedName>
</protein>